<feature type="compositionally biased region" description="Polar residues" evidence="4">
    <location>
        <begin position="14"/>
        <end position="24"/>
    </location>
</feature>
<reference evidence="6 7" key="1">
    <citation type="submission" date="2023-01" db="EMBL/GenBank/DDBJ databases">
        <title>Analysis of 21 Apiospora genomes using comparative genomics revels a genus with tremendous synthesis potential of carbohydrate active enzymes and secondary metabolites.</title>
        <authorList>
            <person name="Sorensen T."/>
        </authorList>
    </citation>
    <scope>NUCLEOTIDE SEQUENCE [LARGE SCALE GENOMIC DNA]</scope>
    <source>
        <strain evidence="6 7">CBS 83171</strain>
    </source>
</reference>
<dbReference type="InterPro" id="IPR007219">
    <property type="entry name" value="XnlR_reg_dom"/>
</dbReference>
<feature type="coiled-coil region" evidence="3">
    <location>
        <begin position="84"/>
        <end position="111"/>
    </location>
</feature>
<evidence type="ECO:0000256" key="4">
    <source>
        <dbReference type="SAM" id="MobiDB-lite"/>
    </source>
</evidence>
<evidence type="ECO:0000256" key="2">
    <source>
        <dbReference type="ARBA" id="ARBA00023242"/>
    </source>
</evidence>
<gene>
    <name evidence="6" type="ORF">PG996_003965</name>
</gene>
<protein>
    <recommendedName>
        <fullName evidence="5">Xylanolytic transcriptional activator regulatory domain-containing protein</fullName>
    </recommendedName>
</protein>
<evidence type="ECO:0000313" key="7">
    <source>
        <dbReference type="Proteomes" id="UP001446871"/>
    </source>
</evidence>
<dbReference type="SUPFAM" id="SSF57701">
    <property type="entry name" value="Zn2/Cys6 DNA-binding domain"/>
    <property type="match status" value="1"/>
</dbReference>
<keyword evidence="7" id="KW-1185">Reference proteome</keyword>
<dbReference type="InterPro" id="IPR036864">
    <property type="entry name" value="Zn2-C6_fun-type_DNA-bd_sf"/>
</dbReference>
<dbReference type="Gene3D" id="4.10.240.10">
    <property type="entry name" value="Zn(2)-C6 fungal-type DNA-binding domain"/>
    <property type="match status" value="1"/>
</dbReference>
<dbReference type="Proteomes" id="UP001446871">
    <property type="component" value="Unassembled WGS sequence"/>
</dbReference>
<comment type="caution">
    <text evidence="6">The sequence shown here is derived from an EMBL/GenBank/DDBJ whole genome shotgun (WGS) entry which is preliminary data.</text>
</comment>
<feature type="domain" description="Xylanolytic transcriptional activator regulatory" evidence="5">
    <location>
        <begin position="247"/>
        <end position="385"/>
    </location>
</feature>
<name>A0ABR1W5Q8_9PEZI</name>
<evidence type="ECO:0000256" key="3">
    <source>
        <dbReference type="SAM" id="Coils"/>
    </source>
</evidence>
<sequence length="719" mass="81112">MSRSLRPLLPAGRGQQNSSDSSPTPQVPKRTASKAACEACRRRKSKVILPILHGTCTAERPQCAICVERQTICEYKTLPAETHLTAQKRRLNDLQGKCEAYEELYTILRSRQGPDTDLVLRRIRAGDDVAAIVSTMKAGDLLLQLRLRAPDRFRYEFPYIREMPPTLDGDSWSNPYLGSTLHQKALIHPSSRQSPAIDPESILSDESQKMFLVPYHTVEMAEPKLESADVAKWTAVTPDNVLLRKLMKLYFIYEFPFHPFFHKDLFLDDLLSGDLRFCSPLLVNAVLAAAWHGHSEFKSRAAYWHPDNMGYRFLAEAKRLLELDQGSPKITTVQAAAILNSVCIINGIDELGWPFLLKSLNMAHQLDLFVHSRESSRLWQIVAGTTAWSLFNWQAPPLVEAPPTCPLPNPDVEPDYYGDVRVKFPGSDAATSISNGAVFRAVSEFRIIMNEVAKKSFKEPQSSSYITLSDAYGVYGKLQACASKSFEASVSFSRPTLQKQVYFVLTEMPRTSMHFHILVVGLFEQYTPIEPANNQPAPELIVGQSKACFETLVRIYYLRHGFESYDTTLLQFLPMLAFGTLGELRGAENRDLDPEKRKSLISTLVLCAKGIWEQGRNYYGAEAVFHFLQGSLRPEDSELSDILKREVASCDDDDDRMAIMIREVRSQWPIGVYSATKEPSDHSLRDFIRWLEPQATKGKSTDTSRFHLTANGGWVGFQP</sequence>
<dbReference type="PANTHER" id="PTHR47256">
    <property type="entry name" value="ZN(II)2CYS6 TRANSCRIPTION FACTOR (EUROFUNG)-RELATED"/>
    <property type="match status" value="1"/>
</dbReference>
<dbReference type="Pfam" id="PF04082">
    <property type="entry name" value="Fungal_trans"/>
    <property type="match status" value="1"/>
</dbReference>
<accession>A0ABR1W5Q8</accession>
<dbReference type="InterPro" id="IPR053187">
    <property type="entry name" value="Notoamide_regulator"/>
</dbReference>
<dbReference type="CDD" id="cd00067">
    <property type="entry name" value="GAL4"/>
    <property type="match status" value="1"/>
</dbReference>
<keyword evidence="1" id="KW-0479">Metal-binding</keyword>
<keyword evidence="3" id="KW-0175">Coiled coil</keyword>
<evidence type="ECO:0000259" key="5">
    <source>
        <dbReference type="Pfam" id="PF04082"/>
    </source>
</evidence>
<dbReference type="EMBL" id="JAQQWM010000002">
    <property type="protein sequence ID" value="KAK8077795.1"/>
    <property type="molecule type" value="Genomic_DNA"/>
</dbReference>
<organism evidence="6 7">
    <name type="scientific">Apiospora saccharicola</name>
    <dbReference type="NCBI Taxonomy" id="335842"/>
    <lineage>
        <taxon>Eukaryota</taxon>
        <taxon>Fungi</taxon>
        <taxon>Dikarya</taxon>
        <taxon>Ascomycota</taxon>
        <taxon>Pezizomycotina</taxon>
        <taxon>Sordariomycetes</taxon>
        <taxon>Xylariomycetidae</taxon>
        <taxon>Amphisphaeriales</taxon>
        <taxon>Apiosporaceae</taxon>
        <taxon>Apiospora</taxon>
    </lineage>
</organism>
<dbReference type="PANTHER" id="PTHR47256:SF1">
    <property type="entry name" value="ZN(II)2CYS6 TRANSCRIPTION FACTOR (EUROFUNG)"/>
    <property type="match status" value="1"/>
</dbReference>
<feature type="region of interest" description="Disordered" evidence="4">
    <location>
        <begin position="1"/>
        <end position="33"/>
    </location>
</feature>
<keyword evidence="2" id="KW-0539">Nucleus</keyword>
<evidence type="ECO:0000313" key="6">
    <source>
        <dbReference type="EMBL" id="KAK8077795.1"/>
    </source>
</evidence>
<dbReference type="InterPro" id="IPR001138">
    <property type="entry name" value="Zn2Cys6_DnaBD"/>
</dbReference>
<evidence type="ECO:0000256" key="1">
    <source>
        <dbReference type="ARBA" id="ARBA00022723"/>
    </source>
</evidence>
<proteinExistence type="predicted"/>
<dbReference type="CDD" id="cd12148">
    <property type="entry name" value="fungal_TF_MHR"/>
    <property type="match status" value="1"/>
</dbReference>